<evidence type="ECO:0000256" key="11">
    <source>
        <dbReference type="ARBA" id="ARBA00022842"/>
    </source>
</evidence>
<evidence type="ECO:0000256" key="15">
    <source>
        <dbReference type="ARBA" id="ARBA00032605"/>
    </source>
</evidence>
<evidence type="ECO:0000256" key="9">
    <source>
        <dbReference type="ARBA" id="ARBA00022679"/>
    </source>
</evidence>
<reference evidence="20 21" key="1">
    <citation type="submission" date="2020-04" db="EMBL/GenBank/DDBJ databases">
        <title>MicrobeNet Type strains.</title>
        <authorList>
            <person name="Nicholson A.C."/>
        </authorList>
    </citation>
    <scope>NUCLEOTIDE SEQUENCE [LARGE SCALE GENOMIC DNA]</scope>
    <source>
        <strain evidence="20 21">JCM 3332</strain>
    </source>
</reference>
<evidence type="ECO:0000256" key="10">
    <source>
        <dbReference type="ARBA" id="ARBA00022692"/>
    </source>
</evidence>
<dbReference type="GO" id="GO:0009236">
    <property type="term" value="P:cobalamin biosynthetic process"/>
    <property type="evidence" value="ECO:0007669"/>
    <property type="project" value="UniProtKB-UniRule"/>
</dbReference>
<evidence type="ECO:0000313" key="21">
    <source>
        <dbReference type="Proteomes" id="UP000570678"/>
    </source>
</evidence>
<keyword evidence="13 19" id="KW-0472">Membrane</keyword>
<name>A0A846YMG0_9NOCA</name>
<comment type="caution">
    <text evidence="20">The sequence shown here is derived from an EMBL/GenBank/DDBJ whole genome shotgun (WGS) entry which is preliminary data.</text>
</comment>
<comment type="function">
    <text evidence="14 19">Joins adenosylcobinamide-GDP and alpha-ribazole to generate adenosylcobalamin (Ado-cobalamin). Also synthesizes adenosylcobalamin 5'-phosphate from adenosylcobinamide-GDP and alpha-ribazole 5'-phosphate.</text>
</comment>
<dbReference type="UniPathway" id="UPA00148">
    <property type="reaction ID" value="UER00238"/>
</dbReference>
<keyword evidence="8 19" id="KW-0169">Cobalamin biosynthesis</keyword>
<feature type="transmembrane region" description="Helical" evidence="19">
    <location>
        <begin position="182"/>
        <end position="207"/>
    </location>
</feature>
<comment type="catalytic activity">
    <reaction evidence="18 19">
        <text>alpha-ribazole 5'-phosphate + adenosylcob(III)inamide-GDP = adenosylcob(III)alamin 5'-phosphate + GMP + H(+)</text>
        <dbReference type="Rhea" id="RHEA:23560"/>
        <dbReference type="ChEBI" id="CHEBI:15378"/>
        <dbReference type="ChEBI" id="CHEBI:57918"/>
        <dbReference type="ChEBI" id="CHEBI:58115"/>
        <dbReference type="ChEBI" id="CHEBI:60487"/>
        <dbReference type="ChEBI" id="CHEBI:60493"/>
        <dbReference type="EC" id="2.7.8.26"/>
    </reaction>
</comment>
<evidence type="ECO:0000256" key="7">
    <source>
        <dbReference type="ARBA" id="ARBA00022475"/>
    </source>
</evidence>
<dbReference type="Pfam" id="PF02654">
    <property type="entry name" value="CobS"/>
    <property type="match status" value="1"/>
</dbReference>
<dbReference type="EMBL" id="JAAXOT010000011">
    <property type="protein sequence ID" value="NKY58790.1"/>
    <property type="molecule type" value="Genomic_DNA"/>
</dbReference>
<evidence type="ECO:0000256" key="13">
    <source>
        <dbReference type="ARBA" id="ARBA00023136"/>
    </source>
</evidence>
<sequence length="269" mass="26929">MPIARLSICGSDGPRRGDCPVLTLRLTFSWLTVLPVRGPAEVDRRAAARAIALAPIAGLTLGLAAAAVLWLLEPAGAAAGFAAVAVLALLTRGMHLDGLADTFDGLGVYGPPERAREVMKSGGAGPFGVSAIVVAAGIQAGAFTALAASGHWYAVILAVALGRVAVVAACRRGIEPAPDTRFGALVAGTQSWVTVAVWVVVTAAVSVFAVPGLVWPGPLVAVLSLLVAVRLADHGARRIGGLSGDLLGAAVELTTALSALGFVAAANAV</sequence>
<dbReference type="GO" id="GO:0005886">
    <property type="term" value="C:plasma membrane"/>
    <property type="evidence" value="ECO:0007669"/>
    <property type="project" value="UniProtKB-SubCell"/>
</dbReference>
<keyword evidence="9 19" id="KW-0808">Transferase</keyword>
<dbReference type="PANTHER" id="PTHR34148:SF1">
    <property type="entry name" value="ADENOSYLCOBINAMIDE-GDP RIBAZOLETRANSFERASE"/>
    <property type="match status" value="1"/>
</dbReference>
<dbReference type="GO" id="GO:0008818">
    <property type="term" value="F:cobalamin 5'-phosphate synthase activity"/>
    <property type="evidence" value="ECO:0007669"/>
    <property type="project" value="UniProtKB-UniRule"/>
</dbReference>
<comment type="subcellular location">
    <subcellularLocation>
        <location evidence="2 19">Cell membrane</location>
        <topology evidence="2 19">Multi-pass membrane protein</topology>
    </subcellularLocation>
</comment>
<dbReference type="EC" id="2.7.8.26" evidence="5 19"/>
<keyword evidence="11 19" id="KW-0460">Magnesium</keyword>
<dbReference type="PANTHER" id="PTHR34148">
    <property type="entry name" value="ADENOSYLCOBINAMIDE-GDP RIBAZOLETRANSFERASE"/>
    <property type="match status" value="1"/>
</dbReference>
<proteinExistence type="inferred from homology"/>
<protein>
    <recommendedName>
        <fullName evidence="6 19">Adenosylcobinamide-GDP ribazoletransferase</fullName>
        <ecNumber evidence="5 19">2.7.8.26</ecNumber>
    </recommendedName>
    <alternativeName>
        <fullName evidence="16 19">Cobalamin synthase</fullName>
    </alternativeName>
    <alternativeName>
        <fullName evidence="15 19">Cobalamin-5'-phosphate synthase</fullName>
    </alternativeName>
</protein>
<evidence type="ECO:0000256" key="8">
    <source>
        <dbReference type="ARBA" id="ARBA00022573"/>
    </source>
</evidence>
<evidence type="ECO:0000256" key="17">
    <source>
        <dbReference type="ARBA" id="ARBA00048623"/>
    </source>
</evidence>
<feature type="transmembrane region" description="Helical" evidence="19">
    <location>
        <begin position="152"/>
        <end position="170"/>
    </location>
</feature>
<evidence type="ECO:0000256" key="3">
    <source>
        <dbReference type="ARBA" id="ARBA00004663"/>
    </source>
</evidence>
<dbReference type="HAMAP" id="MF_00719">
    <property type="entry name" value="CobS"/>
    <property type="match status" value="1"/>
</dbReference>
<dbReference type="Proteomes" id="UP000570678">
    <property type="component" value="Unassembled WGS sequence"/>
</dbReference>
<feature type="transmembrane region" description="Helical" evidence="19">
    <location>
        <begin position="124"/>
        <end position="146"/>
    </location>
</feature>
<evidence type="ECO:0000256" key="5">
    <source>
        <dbReference type="ARBA" id="ARBA00013200"/>
    </source>
</evidence>
<dbReference type="InterPro" id="IPR003805">
    <property type="entry name" value="CobS"/>
</dbReference>
<evidence type="ECO:0000256" key="1">
    <source>
        <dbReference type="ARBA" id="ARBA00001946"/>
    </source>
</evidence>
<evidence type="ECO:0000256" key="12">
    <source>
        <dbReference type="ARBA" id="ARBA00022989"/>
    </source>
</evidence>
<evidence type="ECO:0000256" key="19">
    <source>
        <dbReference type="HAMAP-Rule" id="MF_00719"/>
    </source>
</evidence>
<accession>A0A846YMG0</accession>
<organism evidence="20 21">
    <name type="scientific">Nocardia flavorosea</name>
    <dbReference type="NCBI Taxonomy" id="53429"/>
    <lineage>
        <taxon>Bacteria</taxon>
        <taxon>Bacillati</taxon>
        <taxon>Actinomycetota</taxon>
        <taxon>Actinomycetes</taxon>
        <taxon>Mycobacteriales</taxon>
        <taxon>Nocardiaceae</taxon>
        <taxon>Nocardia</taxon>
    </lineage>
</organism>
<evidence type="ECO:0000256" key="14">
    <source>
        <dbReference type="ARBA" id="ARBA00025228"/>
    </source>
</evidence>
<keyword evidence="12 19" id="KW-1133">Transmembrane helix</keyword>
<evidence type="ECO:0000256" key="16">
    <source>
        <dbReference type="ARBA" id="ARBA00032853"/>
    </source>
</evidence>
<comment type="catalytic activity">
    <reaction evidence="17 19">
        <text>alpha-ribazole + adenosylcob(III)inamide-GDP = adenosylcob(III)alamin + GMP + H(+)</text>
        <dbReference type="Rhea" id="RHEA:16049"/>
        <dbReference type="ChEBI" id="CHEBI:10329"/>
        <dbReference type="ChEBI" id="CHEBI:15378"/>
        <dbReference type="ChEBI" id="CHEBI:18408"/>
        <dbReference type="ChEBI" id="CHEBI:58115"/>
        <dbReference type="ChEBI" id="CHEBI:60487"/>
        <dbReference type="EC" id="2.7.8.26"/>
    </reaction>
</comment>
<evidence type="ECO:0000256" key="4">
    <source>
        <dbReference type="ARBA" id="ARBA00010561"/>
    </source>
</evidence>
<dbReference type="GO" id="GO:0051073">
    <property type="term" value="F:adenosylcobinamide-GDP ribazoletransferase activity"/>
    <property type="evidence" value="ECO:0007669"/>
    <property type="project" value="UniProtKB-UniRule"/>
</dbReference>
<comment type="cofactor">
    <cofactor evidence="1 19">
        <name>Mg(2+)</name>
        <dbReference type="ChEBI" id="CHEBI:18420"/>
    </cofactor>
</comment>
<keyword evidence="7 19" id="KW-1003">Cell membrane</keyword>
<evidence type="ECO:0000313" key="20">
    <source>
        <dbReference type="EMBL" id="NKY58790.1"/>
    </source>
</evidence>
<feature type="transmembrane region" description="Helical" evidence="19">
    <location>
        <begin position="213"/>
        <end position="232"/>
    </location>
</feature>
<dbReference type="AlphaFoldDB" id="A0A846YMG0"/>
<feature type="transmembrane region" description="Helical" evidence="19">
    <location>
        <begin position="50"/>
        <end position="71"/>
    </location>
</feature>
<keyword evidence="21" id="KW-1185">Reference proteome</keyword>
<comment type="similarity">
    <text evidence="4 19">Belongs to the CobS family.</text>
</comment>
<comment type="pathway">
    <text evidence="3 19">Cofactor biosynthesis; adenosylcobalamin biosynthesis; adenosylcobalamin from cob(II)yrinate a,c-diamide: step 7/7.</text>
</comment>
<feature type="transmembrane region" description="Helical" evidence="19">
    <location>
        <begin position="77"/>
        <end position="94"/>
    </location>
</feature>
<keyword evidence="10 19" id="KW-0812">Transmembrane</keyword>
<gene>
    <name evidence="19" type="primary">cobS</name>
    <name evidence="20" type="ORF">HGA15_22095</name>
</gene>
<evidence type="ECO:0000256" key="18">
    <source>
        <dbReference type="ARBA" id="ARBA00049504"/>
    </source>
</evidence>
<evidence type="ECO:0000256" key="6">
    <source>
        <dbReference type="ARBA" id="ARBA00015850"/>
    </source>
</evidence>
<evidence type="ECO:0000256" key="2">
    <source>
        <dbReference type="ARBA" id="ARBA00004651"/>
    </source>
</evidence>